<dbReference type="InterPro" id="IPR019787">
    <property type="entry name" value="Znf_PHD-finger"/>
</dbReference>
<dbReference type="Gene3D" id="1.10.10.60">
    <property type="entry name" value="Homeodomain-like"/>
    <property type="match status" value="1"/>
</dbReference>
<comment type="subcellular location">
    <subcellularLocation>
        <location evidence="1">Nucleus</location>
    </subcellularLocation>
</comment>
<organism evidence="19 20">
    <name type="scientific">Globodera rostochiensis</name>
    <name type="common">Golden nematode worm</name>
    <name type="synonym">Heterodera rostochiensis</name>
    <dbReference type="NCBI Taxonomy" id="31243"/>
    <lineage>
        <taxon>Eukaryota</taxon>
        <taxon>Metazoa</taxon>
        <taxon>Ecdysozoa</taxon>
        <taxon>Nematoda</taxon>
        <taxon>Chromadorea</taxon>
        <taxon>Rhabditida</taxon>
        <taxon>Tylenchina</taxon>
        <taxon>Tylenchomorpha</taxon>
        <taxon>Tylenchoidea</taxon>
        <taxon>Heteroderidae</taxon>
        <taxon>Heteroderinae</taxon>
        <taxon>Globodera</taxon>
    </lineage>
</organism>
<keyword evidence="4" id="KW-0677">Repeat</keyword>
<dbReference type="CDD" id="cd18662">
    <property type="entry name" value="CD2_tandem_CHD3-4_like"/>
    <property type="match status" value="1"/>
</dbReference>
<dbReference type="GO" id="GO:0003677">
    <property type="term" value="F:DNA binding"/>
    <property type="evidence" value="ECO:0007669"/>
    <property type="project" value="UniProtKB-KW"/>
</dbReference>
<evidence type="ECO:0000256" key="6">
    <source>
        <dbReference type="ARBA" id="ARBA00022771"/>
    </source>
</evidence>
<evidence type="ECO:0000256" key="5">
    <source>
        <dbReference type="ARBA" id="ARBA00022741"/>
    </source>
</evidence>
<dbReference type="CDD" id="cd17994">
    <property type="entry name" value="DEXHc_CHD3_4_5"/>
    <property type="match status" value="1"/>
</dbReference>
<dbReference type="SMART" id="SM01146">
    <property type="entry name" value="DUF1086"/>
    <property type="match status" value="1"/>
</dbReference>
<dbReference type="InterPro" id="IPR013083">
    <property type="entry name" value="Znf_RING/FYVE/PHD"/>
</dbReference>
<dbReference type="PROSITE" id="PS01359">
    <property type="entry name" value="ZF_PHD_1"/>
    <property type="match status" value="1"/>
</dbReference>
<feature type="compositionally biased region" description="Basic and acidic residues" evidence="15">
    <location>
        <begin position="1795"/>
        <end position="1818"/>
    </location>
</feature>
<keyword evidence="19" id="KW-1185">Reference proteome</keyword>
<keyword evidence="3" id="KW-0479">Metal-binding</keyword>
<feature type="compositionally biased region" description="Basic and acidic residues" evidence="15">
    <location>
        <begin position="222"/>
        <end position="244"/>
    </location>
</feature>
<dbReference type="Pfam" id="PF00385">
    <property type="entry name" value="Chromo"/>
    <property type="match status" value="1"/>
</dbReference>
<dbReference type="InterPro" id="IPR049730">
    <property type="entry name" value="SNF2/RAD54-like_C"/>
</dbReference>
<dbReference type="CDD" id="cd18793">
    <property type="entry name" value="SF2_C_SNF"/>
    <property type="match status" value="1"/>
</dbReference>
<dbReference type="PANTHER" id="PTHR45623">
    <property type="entry name" value="CHROMODOMAIN-HELICASE-DNA-BINDING PROTEIN 3-RELATED-RELATED"/>
    <property type="match status" value="1"/>
</dbReference>
<dbReference type="InterPro" id="IPR027417">
    <property type="entry name" value="P-loop_NTPase"/>
</dbReference>
<evidence type="ECO:0000256" key="13">
    <source>
        <dbReference type="ARBA" id="ARBA00023242"/>
    </source>
</evidence>
<feature type="domain" description="Helicase C-terminal" evidence="18">
    <location>
        <begin position="924"/>
        <end position="1100"/>
    </location>
</feature>
<feature type="compositionally biased region" description="Basic and acidic residues" evidence="15">
    <location>
        <begin position="1840"/>
        <end position="1856"/>
    </location>
</feature>
<dbReference type="InterPro" id="IPR023780">
    <property type="entry name" value="Chromo_domain"/>
</dbReference>
<dbReference type="InterPro" id="IPR001650">
    <property type="entry name" value="Helicase_C-like"/>
</dbReference>
<dbReference type="InterPro" id="IPR012958">
    <property type="entry name" value="CHD_N"/>
</dbReference>
<feature type="region of interest" description="Disordered" evidence="15">
    <location>
        <begin position="481"/>
        <end position="505"/>
    </location>
</feature>
<evidence type="ECO:0000256" key="12">
    <source>
        <dbReference type="ARBA" id="ARBA00023163"/>
    </source>
</evidence>
<dbReference type="WBParaSite" id="Gr19_v10_g15690.t1">
    <property type="protein sequence ID" value="Gr19_v10_g15690.t1"/>
    <property type="gene ID" value="Gr19_v10_g15690"/>
</dbReference>
<feature type="compositionally biased region" description="Polar residues" evidence="15">
    <location>
        <begin position="176"/>
        <end position="190"/>
    </location>
</feature>
<feature type="compositionally biased region" description="Polar residues" evidence="15">
    <location>
        <begin position="1244"/>
        <end position="1257"/>
    </location>
</feature>
<dbReference type="GO" id="GO:0140658">
    <property type="term" value="F:ATP-dependent chromatin remodeler activity"/>
    <property type="evidence" value="ECO:0007669"/>
    <property type="project" value="TreeGrafter"/>
</dbReference>
<accession>A0A914HC26</accession>
<feature type="compositionally biased region" description="Basic and acidic residues" evidence="15">
    <location>
        <begin position="1480"/>
        <end position="1496"/>
    </location>
</feature>
<dbReference type="Pfam" id="PF00628">
    <property type="entry name" value="PHD"/>
    <property type="match status" value="2"/>
</dbReference>
<keyword evidence="5" id="KW-0547">Nucleotide-binding</keyword>
<evidence type="ECO:0000259" key="16">
    <source>
        <dbReference type="PROSITE" id="PS50016"/>
    </source>
</evidence>
<evidence type="ECO:0000256" key="7">
    <source>
        <dbReference type="ARBA" id="ARBA00022801"/>
    </source>
</evidence>
<dbReference type="PROSITE" id="PS51194">
    <property type="entry name" value="HELICASE_CTER"/>
    <property type="match status" value="1"/>
</dbReference>
<feature type="region of interest" description="Disordered" evidence="15">
    <location>
        <begin position="148"/>
        <end position="190"/>
    </location>
</feature>
<dbReference type="SUPFAM" id="SSF52540">
    <property type="entry name" value="P-loop containing nucleoside triphosphate hydrolases"/>
    <property type="match status" value="2"/>
</dbReference>
<keyword evidence="2" id="KW-0597">Phosphoprotein</keyword>
<feature type="domain" description="Helicase ATP-binding" evidence="17">
    <location>
        <begin position="652"/>
        <end position="836"/>
    </location>
</feature>
<keyword evidence="11" id="KW-0238">DNA-binding</keyword>
<feature type="compositionally biased region" description="Basic residues" evidence="15">
    <location>
        <begin position="68"/>
        <end position="84"/>
    </location>
</feature>
<evidence type="ECO:0000313" key="19">
    <source>
        <dbReference type="Proteomes" id="UP000887572"/>
    </source>
</evidence>
<dbReference type="GO" id="GO:0005634">
    <property type="term" value="C:nucleus"/>
    <property type="evidence" value="ECO:0007669"/>
    <property type="project" value="UniProtKB-SubCell"/>
</dbReference>
<keyword evidence="9" id="KW-0067">ATP-binding</keyword>
<dbReference type="InterPro" id="IPR012957">
    <property type="entry name" value="CHD_C2"/>
</dbReference>
<dbReference type="InterPro" id="IPR002464">
    <property type="entry name" value="DNA/RNA_helicase_DEAH_CS"/>
</dbReference>
<dbReference type="InterPro" id="IPR019786">
    <property type="entry name" value="Zinc_finger_PHD-type_CS"/>
</dbReference>
<keyword evidence="7" id="KW-0378">Hydrolase</keyword>
<evidence type="ECO:0000256" key="9">
    <source>
        <dbReference type="ARBA" id="ARBA00022840"/>
    </source>
</evidence>
<keyword evidence="6 14" id="KW-0863">Zinc-finger</keyword>
<dbReference type="PROSITE" id="PS00690">
    <property type="entry name" value="DEAH_ATP_HELICASE"/>
    <property type="match status" value="1"/>
</dbReference>
<dbReference type="InterPro" id="IPR001965">
    <property type="entry name" value="Znf_PHD"/>
</dbReference>
<keyword evidence="13" id="KW-0539">Nucleus</keyword>
<dbReference type="CDD" id="cd15531">
    <property type="entry name" value="PHD1_CHD_II"/>
    <property type="match status" value="1"/>
</dbReference>
<feature type="compositionally biased region" description="Acidic residues" evidence="15">
    <location>
        <begin position="212"/>
        <end position="221"/>
    </location>
</feature>
<dbReference type="InterPro" id="IPR000953">
    <property type="entry name" value="Chromo/chromo_shadow_dom"/>
</dbReference>
<dbReference type="GO" id="GO:0005524">
    <property type="term" value="F:ATP binding"/>
    <property type="evidence" value="ECO:0007669"/>
    <property type="project" value="UniProtKB-KW"/>
</dbReference>
<dbReference type="Pfam" id="PF08074">
    <property type="entry name" value="CHDCT2"/>
    <property type="match status" value="2"/>
</dbReference>
<dbReference type="Gene3D" id="3.40.50.10810">
    <property type="entry name" value="Tandem AAA-ATPase domain"/>
    <property type="match status" value="1"/>
</dbReference>
<feature type="compositionally biased region" description="Low complexity" evidence="15">
    <location>
        <begin position="1500"/>
        <end position="1514"/>
    </location>
</feature>
<evidence type="ECO:0000256" key="2">
    <source>
        <dbReference type="ARBA" id="ARBA00022553"/>
    </source>
</evidence>
<dbReference type="GO" id="GO:0008270">
    <property type="term" value="F:zinc ion binding"/>
    <property type="evidence" value="ECO:0007669"/>
    <property type="project" value="UniProtKB-KW"/>
</dbReference>
<feature type="region of interest" description="Disordered" evidence="15">
    <location>
        <begin position="1235"/>
        <end position="1290"/>
    </location>
</feature>
<dbReference type="Gene3D" id="2.40.50.40">
    <property type="match status" value="2"/>
</dbReference>
<evidence type="ECO:0000259" key="18">
    <source>
        <dbReference type="PROSITE" id="PS51194"/>
    </source>
</evidence>
<dbReference type="Pfam" id="PF00176">
    <property type="entry name" value="SNF2-rel_dom"/>
    <property type="match status" value="1"/>
</dbReference>
<dbReference type="PROSITE" id="PS50016">
    <property type="entry name" value="ZF_PHD_2"/>
    <property type="match status" value="2"/>
</dbReference>
<feature type="compositionally biased region" description="Basic and acidic residues" evidence="15">
    <location>
        <begin position="1422"/>
        <end position="1447"/>
    </location>
</feature>
<dbReference type="CDD" id="cd15532">
    <property type="entry name" value="PHD2_CHD_II"/>
    <property type="match status" value="1"/>
</dbReference>
<evidence type="ECO:0000256" key="8">
    <source>
        <dbReference type="ARBA" id="ARBA00022833"/>
    </source>
</evidence>
<feature type="compositionally biased region" description="Basic and acidic residues" evidence="15">
    <location>
        <begin position="490"/>
        <end position="505"/>
    </location>
</feature>
<dbReference type="InterPro" id="IPR009463">
    <property type="entry name" value="DUF1087"/>
</dbReference>
<evidence type="ECO:0000313" key="20">
    <source>
        <dbReference type="WBParaSite" id="Gr19_v10_g15690.t1"/>
    </source>
</evidence>
<dbReference type="GO" id="GO:0042393">
    <property type="term" value="F:histone binding"/>
    <property type="evidence" value="ECO:0007669"/>
    <property type="project" value="TreeGrafter"/>
</dbReference>
<dbReference type="Pfam" id="PF08073">
    <property type="entry name" value="CHDNT"/>
    <property type="match status" value="1"/>
</dbReference>
<dbReference type="GO" id="GO:0016887">
    <property type="term" value="F:ATP hydrolysis activity"/>
    <property type="evidence" value="ECO:0007669"/>
    <property type="project" value="TreeGrafter"/>
</dbReference>
<dbReference type="Pfam" id="PF06465">
    <property type="entry name" value="DUF1087"/>
    <property type="match status" value="1"/>
</dbReference>
<dbReference type="InterPro" id="IPR011011">
    <property type="entry name" value="Znf_FYVE_PHD"/>
</dbReference>
<keyword evidence="10" id="KW-0805">Transcription regulation</keyword>
<dbReference type="GO" id="GO:0000785">
    <property type="term" value="C:chromatin"/>
    <property type="evidence" value="ECO:0007669"/>
    <property type="project" value="TreeGrafter"/>
</dbReference>
<sequence>MSDGETMDTLDGGSANPEEVNEELNEAAGDADSMEEDEEQEERDQDGADEDPMLEGTSGHGAEELSKKSRKSGGGKKKGRKGKRSSSMANVDFEYTEDDFENITSGKTFNARFRPKLQQLNPKASWARLQCVMTAKYNEYQKMLGDQGRQMPKKVPSRSFAVGNSGGVTPRDSFVAGTSPSFVTSCSSAPTAEKVAPLKISLSRRKKRRNDDSEEMNSDQEFESRLLEHERQLDEQDKEKEEKKHARAVAKKSTKQPQKVKRRKEEGGDDAEGEIQQEHQDYCEVCQQGGEIILCDTCPRAYHLVCFDPDLEEPPEGFWSCPHCEQNGVPKTADGADTNAAPGNMEKCRVCNEHDFLLICSRCPSSYHAYCLSPPLPEMPNEHEDWVCPRCQTQEPKNRPEKILSWRWIEYKYPEPVAEEDALKEGELPTSIEDDAREREFFIKWKYMSYWHCGWVSELVLELYFTQTLRMYWRKMDPEVPPEVDDGSNEDMKTGKIDDREKEDDPHNLEQKFYRYGIKPEWMQVHRVISHVYYEKNLFDYLVKWRELVYDQATWERDDFDIPGLEDAIFKYWMHRERMSGEQMPKYIQKKLNKKRAEQGLAPFEEDEKKRKKREGKPTIDIKKKYDVQPEFVSETGGTLHPYQLEGINWLRHCWANGIDAILADEMGLGKTIQSLEFIYSLVKEGHTKGPFLISAPLSTLINWEREAEFWAPDLYVVTYIGDKESRSVVREHEFSFIEGATRGGPKASRLRTEQGIKFHVMLTSYELVSIDKAILSSIDWAVLVVDEAHRLKNNQSLFFRTLRDFNIGYRLLLTGTPLQNNLEELFHLLNFLSPDRFYDLEDFTREFAEISKEDQIQRLHTLLGPHMLRRLKADVLVGMPSKSELIVRVELSPMQKKYYRHILTKNFEALSVRNGRSQMSLLNIIMELKKCANHPYLFAKASMEAQKRPNGAYEGEALIKRTRPSSAHFFANDKNVGHSRGFAGLSWCRQDAIDRFNAPGAQQFVFLLSTRAGGLGINLATADTVVIYDSDWNPHNDIQAFSRAHRIGQQRKVMIYRFVTRNSVEERITSVAKKKMMLTHLVVRAGIGQKGPSMSKTELDDVLRWGTEELFKEEEAVEQGKSSEHNIVWDDRAVEALLERGAEEEGDTEANDRKDWANDYLSSFKVATYTTTREEEQEEEVDMEVLKEEVQETDPDYWEKLLRHHFEQEQEVERMNLGKGKRVRKQVNYATEAMQQDWHAGTPGQQDQDYSDSYSGASDHDGSGSNEDEFDSAREERRRKRERDSEKLPPLLARVNGQLEVLGFNPRQRRAFFNAVMRWGMPPHDAYQCQWLVRDLKGKSERAFKAYTSLFMRHLCEPGADSQECFNDGVPREGINRVQVLTRIGIMSLIRKKVQEFESVNGEWSMPEVQTQMLAAAEAANLEKEREKEERLQLKKEKELTERDETPTVGVGIEEKDETAVGHQEVEMIDAATELTGAEAERPPSKAGDEKDKEIATSQEKQQQEENQQLLQQRSRDPRPLFKFNIADGGFTELHSLWVNEEQVAVPGNEYEIWHRRHDYWLLCGIVTHGYSRYNEMQNDARFALVNEPFKSEQGKGNFMEIKNKFLQRRYKLLEQAMIIEEQLRRAAYLQITQKSEEQLQQKEAAEKALIAGQDPVAAANAMADTSGQLNERFADLECLADAHQSVSREAAQGNKNSYQVLHKVLTQLEELLNDMKSDVSRLPTTLARLRPVTERLGMTERAILGRLTSKDPDAVAGQSPLPPPGPFVTPMAQSRFAGIQPKFAALLKPQYRPKKEETAVNEKLKEEQQQPNKLEEQSNVDVAQPEESCGTEALASTEDVKEGSTAVEEERADTTNKLALAEESNDQSAVMGGDDEQRGSTPQTIADQVHEENDS</sequence>
<dbReference type="SMART" id="SM01147">
    <property type="entry name" value="DUF1087"/>
    <property type="match status" value="1"/>
</dbReference>
<dbReference type="Pfam" id="PF06461">
    <property type="entry name" value="CHDII_SANT-like"/>
    <property type="match status" value="1"/>
</dbReference>
<dbReference type="Gene3D" id="3.40.50.300">
    <property type="entry name" value="P-loop containing nucleotide triphosphate hydrolases"/>
    <property type="match status" value="2"/>
</dbReference>
<dbReference type="SUPFAM" id="SSF57903">
    <property type="entry name" value="FYVE/PHD zinc finger"/>
    <property type="match status" value="2"/>
</dbReference>
<feature type="region of interest" description="Disordered" evidence="15">
    <location>
        <begin position="203"/>
        <end position="273"/>
    </location>
</feature>
<evidence type="ECO:0000256" key="4">
    <source>
        <dbReference type="ARBA" id="ARBA00022737"/>
    </source>
</evidence>
<dbReference type="Proteomes" id="UP000887572">
    <property type="component" value="Unplaced"/>
</dbReference>
<dbReference type="FunFam" id="3.40.50.10810:FF:000001">
    <property type="entry name" value="chromodomain-helicase-DNA-binding protein 3 isoform X1"/>
    <property type="match status" value="1"/>
</dbReference>
<protein>
    <submittedName>
        <fullName evidence="20">Chromodomain-helicase-DNA-binding protein 4</fullName>
    </submittedName>
</protein>
<feature type="region of interest" description="Disordered" evidence="15">
    <location>
        <begin position="1790"/>
        <end position="1897"/>
    </location>
</feature>
<dbReference type="SUPFAM" id="SSF54160">
    <property type="entry name" value="Chromo domain-like"/>
    <property type="match status" value="2"/>
</dbReference>
<dbReference type="GO" id="GO:0003682">
    <property type="term" value="F:chromatin binding"/>
    <property type="evidence" value="ECO:0007669"/>
    <property type="project" value="TreeGrafter"/>
</dbReference>
<dbReference type="Pfam" id="PF00271">
    <property type="entry name" value="Helicase_C"/>
    <property type="match status" value="1"/>
</dbReference>
<dbReference type="PANTHER" id="PTHR45623:SF17">
    <property type="entry name" value="CHROMODOMAIN-HELICASE-DNA-BINDING PROTEIN 3-RELATED"/>
    <property type="match status" value="1"/>
</dbReference>
<feature type="compositionally biased region" description="Basic residues" evidence="15">
    <location>
        <begin position="245"/>
        <end position="262"/>
    </location>
</feature>
<dbReference type="InterPro" id="IPR009462">
    <property type="entry name" value="CHD_II_SANT-like"/>
</dbReference>
<evidence type="ECO:0000256" key="15">
    <source>
        <dbReference type="SAM" id="MobiDB-lite"/>
    </source>
</evidence>
<evidence type="ECO:0000256" key="11">
    <source>
        <dbReference type="ARBA" id="ARBA00023125"/>
    </source>
</evidence>
<dbReference type="SMART" id="SM00298">
    <property type="entry name" value="CHROMO"/>
    <property type="match status" value="2"/>
</dbReference>
<dbReference type="SMART" id="SM00249">
    <property type="entry name" value="PHD"/>
    <property type="match status" value="2"/>
</dbReference>
<feature type="region of interest" description="Disordered" evidence="15">
    <location>
        <begin position="1"/>
        <end position="98"/>
    </location>
</feature>
<dbReference type="InterPro" id="IPR000330">
    <property type="entry name" value="SNF2_N"/>
</dbReference>
<evidence type="ECO:0000256" key="3">
    <source>
        <dbReference type="ARBA" id="ARBA00022723"/>
    </source>
</evidence>
<proteinExistence type="predicted"/>
<name>A0A914HC26_GLORO</name>
<dbReference type="Gene3D" id="3.30.40.10">
    <property type="entry name" value="Zinc/RING finger domain, C3HC4 (zinc finger)"/>
    <property type="match status" value="2"/>
</dbReference>
<feature type="compositionally biased region" description="Basic and acidic residues" evidence="15">
    <location>
        <begin position="1272"/>
        <end position="1288"/>
    </location>
</feature>
<dbReference type="PROSITE" id="PS51192">
    <property type="entry name" value="HELICASE_ATP_BIND_1"/>
    <property type="match status" value="1"/>
</dbReference>
<feature type="domain" description="PHD-type" evidence="16">
    <location>
        <begin position="345"/>
        <end position="394"/>
    </location>
</feature>
<dbReference type="FunFam" id="3.30.40.10:FF:000001">
    <property type="entry name" value="chromodomain-helicase-DNA-binding protein 3 isoform X1"/>
    <property type="match status" value="1"/>
</dbReference>
<evidence type="ECO:0000256" key="1">
    <source>
        <dbReference type="ARBA" id="ARBA00004123"/>
    </source>
</evidence>
<evidence type="ECO:0000256" key="14">
    <source>
        <dbReference type="PROSITE-ProRule" id="PRU00146"/>
    </source>
</evidence>
<keyword evidence="8" id="KW-0862">Zinc</keyword>
<dbReference type="InterPro" id="IPR014001">
    <property type="entry name" value="Helicase_ATP-bd"/>
</dbReference>
<dbReference type="CDD" id="cd18667">
    <property type="entry name" value="CD1_tandem_CHD3-4_like"/>
    <property type="match status" value="1"/>
</dbReference>
<feature type="domain" description="PHD-type" evidence="16">
    <location>
        <begin position="280"/>
        <end position="327"/>
    </location>
</feature>
<keyword evidence="12" id="KW-0804">Transcription</keyword>
<evidence type="ECO:0000256" key="10">
    <source>
        <dbReference type="ARBA" id="ARBA00023015"/>
    </source>
</evidence>
<feature type="region of interest" description="Disordered" evidence="15">
    <location>
        <begin position="1421"/>
        <end position="1516"/>
    </location>
</feature>
<dbReference type="InterPro" id="IPR016197">
    <property type="entry name" value="Chromo-like_dom_sf"/>
</dbReference>
<evidence type="ECO:0000259" key="17">
    <source>
        <dbReference type="PROSITE" id="PS51192"/>
    </source>
</evidence>
<reference evidence="20" key="1">
    <citation type="submission" date="2022-11" db="UniProtKB">
        <authorList>
            <consortium name="WormBaseParasite"/>
        </authorList>
    </citation>
    <scope>IDENTIFICATION</scope>
</reference>
<dbReference type="SMART" id="SM00490">
    <property type="entry name" value="HELICc"/>
    <property type="match status" value="1"/>
</dbReference>
<feature type="compositionally biased region" description="Acidic residues" evidence="15">
    <location>
        <begin position="32"/>
        <end position="53"/>
    </location>
</feature>
<dbReference type="InterPro" id="IPR038718">
    <property type="entry name" value="SNF2-like_sf"/>
</dbReference>
<dbReference type="SMART" id="SM00487">
    <property type="entry name" value="DEXDc"/>
    <property type="match status" value="1"/>
</dbReference>